<feature type="transmembrane region" description="Helical" evidence="8">
    <location>
        <begin position="1365"/>
        <end position="1383"/>
    </location>
</feature>
<accession>A0A813RLA8</accession>
<dbReference type="SUPFAM" id="SSF58038">
    <property type="entry name" value="SNARE fusion complex"/>
    <property type="match status" value="1"/>
</dbReference>
<evidence type="ECO:0000256" key="4">
    <source>
        <dbReference type="ARBA" id="ARBA00022989"/>
    </source>
</evidence>
<feature type="transmembrane region" description="Helical" evidence="8">
    <location>
        <begin position="860"/>
        <end position="878"/>
    </location>
</feature>
<dbReference type="OrthoDB" id="10026119at2759"/>
<evidence type="ECO:0000259" key="10">
    <source>
        <dbReference type="PROSITE" id="PS50892"/>
    </source>
</evidence>
<dbReference type="GO" id="GO:0016020">
    <property type="term" value="C:membrane"/>
    <property type="evidence" value="ECO:0007669"/>
    <property type="project" value="UniProtKB-SubCell"/>
</dbReference>
<evidence type="ECO:0000313" key="12">
    <source>
        <dbReference type="EMBL" id="CAF3565339.1"/>
    </source>
</evidence>
<dbReference type="Pfam" id="PF00533">
    <property type="entry name" value="BRCT"/>
    <property type="match status" value="1"/>
</dbReference>
<feature type="transmembrane region" description="Helical" evidence="8">
    <location>
        <begin position="1007"/>
        <end position="1030"/>
    </location>
</feature>
<dbReference type="PROSITE" id="PS50172">
    <property type="entry name" value="BRCT"/>
    <property type="match status" value="2"/>
</dbReference>
<dbReference type="SUPFAM" id="SSF52113">
    <property type="entry name" value="BRCT domain"/>
    <property type="match status" value="2"/>
</dbReference>
<dbReference type="EMBL" id="CAJNOQ010000281">
    <property type="protein sequence ID" value="CAF0781914.1"/>
    <property type="molecule type" value="Genomic_DNA"/>
</dbReference>
<dbReference type="Proteomes" id="UP000681722">
    <property type="component" value="Unassembled WGS sequence"/>
</dbReference>
<dbReference type="InterPro" id="IPR051584">
    <property type="entry name" value="GPCR-associated_LMBR1"/>
</dbReference>
<feature type="region of interest" description="Disordered" evidence="7">
    <location>
        <begin position="1419"/>
        <end position="1439"/>
    </location>
</feature>
<feature type="transmembrane region" description="Helical" evidence="8">
    <location>
        <begin position="935"/>
        <end position="957"/>
    </location>
</feature>
<dbReference type="Gene3D" id="3.40.50.10190">
    <property type="entry name" value="BRCT domain"/>
    <property type="match status" value="2"/>
</dbReference>
<feature type="transmembrane region" description="Helical" evidence="8">
    <location>
        <begin position="977"/>
        <end position="995"/>
    </location>
</feature>
<keyword evidence="13" id="KW-1185">Reference proteome</keyword>
<evidence type="ECO:0000259" key="9">
    <source>
        <dbReference type="PROSITE" id="PS50172"/>
    </source>
</evidence>
<organism evidence="11 13">
    <name type="scientific">Didymodactylos carnosus</name>
    <dbReference type="NCBI Taxonomy" id="1234261"/>
    <lineage>
        <taxon>Eukaryota</taxon>
        <taxon>Metazoa</taxon>
        <taxon>Spiralia</taxon>
        <taxon>Gnathifera</taxon>
        <taxon>Rotifera</taxon>
        <taxon>Eurotatoria</taxon>
        <taxon>Bdelloidea</taxon>
        <taxon>Philodinida</taxon>
        <taxon>Philodinidae</taxon>
        <taxon>Didymodactylos</taxon>
    </lineage>
</organism>
<feature type="domain" description="BRCT" evidence="9">
    <location>
        <begin position="641"/>
        <end position="728"/>
    </location>
</feature>
<comment type="similarity">
    <text evidence="2">Belongs to the LIMR family.</text>
</comment>
<feature type="region of interest" description="Disordered" evidence="7">
    <location>
        <begin position="341"/>
        <end position="363"/>
    </location>
</feature>
<dbReference type="InterPro" id="IPR042855">
    <property type="entry name" value="V_SNARE_CC"/>
</dbReference>
<keyword evidence="5 8" id="KW-0472">Membrane</keyword>
<keyword evidence="4 8" id="KW-1133">Transmembrane helix</keyword>
<dbReference type="InterPro" id="IPR006876">
    <property type="entry name" value="LMBR1-like_membr_prot"/>
</dbReference>
<evidence type="ECO:0000256" key="8">
    <source>
        <dbReference type="SAM" id="Phobius"/>
    </source>
</evidence>
<feature type="transmembrane region" description="Helical" evidence="8">
    <location>
        <begin position="1218"/>
        <end position="1236"/>
    </location>
</feature>
<dbReference type="EMBL" id="CAJOBC010000281">
    <property type="protein sequence ID" value="CAF3565339.1"/>
    <property type="molecule type" value="Genomic_DNA"/>
</dbReference>
<feature type="domain" description="V-SNARE coiled-coil homology" evidence="10">
    <location>
        <begin position="1517"/>
        <end position="1577"/>
    </location>
</feature>
<comment type="subcellular location">
    <subcellularLocation>
        <location evidence="1">Membrane</location>
        <topology evidence="1">Multi-pass membrane protein</topology>
    </subcellularLocation>
</comment>
<keyword evidence="3 8" id="KW-0812">Transmembrane</keyword>
<dbReference type="PRINTS" id="PR00219">
    <property type="entry name" value="SYNAPTOBREVN"/>
</dbReference>
<dbReference type="InterPro" id="IPR001357">
    <property type="entry name" value="BRCT_dom"/>
</dbReference>
<dbReference type="Gene3D" id="1.20.5.110">
    <property type="match status" value="1"/>
</dbReference>
<evidence type="ECO:0000256" key="1">
    <source>
        <dbReference type="ARBA" id="ARBA00004141"/>
    </source>
</evidence>
<dbReference type="PANTHER" id="PTHR21355">
    <property type="entry name" value="G-PROTEIN COUPLED RECEPTOR-ASSOCIATED PROTEIN LMBRD2"/>
    <property type="match status" value="1"/>
</dbReference>
<dbReference type="CDD" id="cd15843">
    <property type="entry name" value="R-SNARE"/>
    <property type="match status" value="1"/>
</dbReference>
<evidence type="ECO:0000256" key="6">
    <source>
        <dbReference type="PROSITE-ProRule" id="PRU00290"/>
    </source>
</evidence>
<evidence type="ECO:0000256" key="5">
    <source>
        <dbReference type="ARBA" id="ARBA00023136"/>
    </source>
</evidence>
<feature type="transmembrane region" description="Helical" evidence="8">
    <location>
        <begin position="1581"/>
        <end position="1601"/>
    </location>
</feature>
<protein>
    <submittedName>
        <fullName evidence="11">Uncharacterized protein</fullName>
    </submittedName>
</protein>
<feature type="domain" description="BRCT" evidence="9">
    <location>
        <begin position="748"/>
        <end position="838"/>
    </location>
</feature>
<dbReference type="PANTHER" id="PTHR21355:SF0">
    <property type="entry name" value="G-PROTEIN COUPLED RECEPTOR-ASSOCIATED PROTEIN LMBRD2"/>
    <property type="match status" value="1"/>
</dbReference>
<feature type="transmembrane region" description="Helical" evidence="8">
    <location>
        <begin position="1265"/>
        <end position="1287"/>
    </location>
</feature>
<dbReference type="InterPro" id="IPR001388">
    <property type="entry name" value="Synaptobrevin-like"/>
</dbReference>
<feature type="transmembrane region" description="Helical" evidence="8">
    <location>
        <begin position="890"/>
        <end position="915"/>
    </location>
</feature>
<dbReference type="Pfam" id="PF00957">
    <property type="entry name" value="Synaptobrevin"/>
    <property type="match status" value="1"/>
</dbReference>
<dbReference type="InterPro" id="IPR036420">
    <property type="entry name" value="BRCT_dom_sf"/>
</dbReference>
<evidence type="ECO:0000256" key="3">
    <source>
        <dbReference type="ARBA" id="ARBA00022692"/>
    </source>
</evidence>
<dbReference type="Pfam" id="PF04791">
    <property type="entry name" value="LMBR1"/>
    <property type="match status" value="1"/>
</dbReference>
<name>A0A813RLA8_9BILA</name>
<proteinExistence type="inferred from homology"/>
<feature type="compositionally biased region" description="Basic residues" evidence="7">
    <location>
        <begin position="121"/>
        <end position="133"/>
    </location>
</feature>
<feature type="transmembrane region" description="Helical" evidence="8">
    <location>
        <begin position="1307"/>
        <end position="1328"/>
    </location>
</feature>
<dbReference type="PROSITE" id="PS50892">
    <property type="entry name" value="V_SNARE"/>
    <property type="match status" value="1"/>
</dbReference>
<keyword evidence="6" id="KW-0175">Coiled coil</keyword>
<dbReference type="GO" id="GO:0016192">
    <property type="term" value="P:vesicle-mediated transport"/>
    <property type="evidence" value="ECO:0007669"/>
    <property type="project" value="InterPro"/>
</dbReference>
<feature type="compositionally biased region" description="Basic and acidic residues" evidence="7">
    <location>
        <begin position="350"/>
        <end position="363"/>
    </location>
</feature>
<gene>
    <name evidence="11" type="ORF">GPM918_LOCUS2519</name>
    <name evidence="12" type="ORF">SRO942_LOCUS2519</name>
</gene>
<comment type="caution">
    <text evidence="11">The sequence shown here is derived from an EMBL/GenBank/DDBJ whole genome shotgun (WGS) entry which is preliminary data.</text>
</comment>
<feature type="region of interest" description="Disordered" evidence="7">
    <location>
        <begin position="112"/>
        <end position="156"/>
    </location>
</feature>
<dbReference type="Proteomes" id="UP000663829">
    <property type="component" value="Unassembled WGS sequence"/>
</dbReference>
<evidence type="ECO:0000313" key="11">
    <source>
        <dbReference type="EMBL" id="CAF0781914.1"/>
    </source>
</evidence>
<evidence type="ECO:0000256" key="2">
    <source>
        <dbReference type="ARBA" id="ARBA00010487"/>
    </source>
</evidence>
<sequence length="1607" mass="185302">MSFESNDPYEFILSQTSSDFLPKGGNRGRKKTKIATASEITATFTTNTRPVTPRKRTESVPVRTPSTRTRKSATVLIPTNVSPSKISKQSKKSANDSEFLPIAQSGFSQFVETKKVDKKEHQNKRKRNVKKKKNQDDDEDYDGRLPKVKRSKPSKAVTSRVDIELENISDEVKAIEQMRLIYETPAGRTNLNKVAENNTKLVDEFIQRQTPLTTVVPKQVINKAARQQSISRTSEKHLNELAWLNEDYVTPQPPIEIVPVVDYANTSATFIPDSLGFFTSAHDNNDTLFQEKIEKLNEKMAAELPILLTIHPTKKMDSTTTNITNLSVFENVRTSIHLTNDQTIQTETAPTKDEISQTDRQPSKDQIIQTNILISSVQTQCETTAEKTTTKSTNTTKIHVCSSTTQTLLEENVKLDQSVQTLPLANQQDHLPHHTCCRDIIQCPCVQLYGKTERFFMQTLSTFFNRIRSVNNGQQQRQPRRLNVRRSLCRKGTIRSSKSQQPQILQQEEEEYRDISQENNIDETTINENYNVIEATPFPQHIVEQNTVQPNQILDNSVFFEDDKFQHQNDNKEITITDEPDLRSFSIVKEDTVEQSSQNIEHFSEVSSIEMVRIAEKESPLLFQPLDLRQENNNEEKWKHMILTSSSLNEQQKFEFDKFINYFNIEYSPVVNNKTTHLITDEEGDTLACPLTGKVIQAISRHMFIVSYRWIIKCLEQKHYVDEIAYEIRGDLSCDQIHNGMFNSRTNPQNLLFNNYAFILKCSGCLPFSDNQPLIELIQLCGGLVIKNLSDNAEHRQKLILCSQEFFQNKKSFSQLCTRLNILCCKPQWLLVSITKYKCGTASVTVINDAVVNSATMSSIPVVLNILLAFVLTLILLYRCGNWRRQQPITIIAVFIAWFLSILFVFLLPFDISLINNSDCPRPWSYVHPTSYKVLWRIIYWTSQFLTWFLLPFMQSICQTGEFSIKGKIKYALRTNLIYYGSLLLIFGILVIYVASNYHLDAAKLKAIVVTASITWGLFLLVLMLGYGLVQVPLTVWNHSRTSYMLSHVQFKLSQLYNEKVDIEEKLDHIVDDVSKTCTHIRYNDPLRQCLETITKIVPEQYQNRIKLNMDDYEDYSNDNNTYHKQRTSVMLDLPTEKQLIKLHGNLKKTIHVHHRVQASWIHMIDEAFYLEDLVLNEKNTNHEFNHTSPLPRSLLRQKLFQKHSSLEWYTYCLIRPWFLRICGVALGAMSLIVIWSEMTFFSTKPILSIFAVTLNAARKHYDYFTIEIFCWFSISYLCICAYYTIFRMRIFNYFFLSLYHLTDENSLIFAATFFCRLTAPLSFNFLGLVHLDKAIAKEITHETVFTSIMGGLYVIPIISKGFNIYFPMLIFFLCIGTFFRLGSRCLRCIGIQQFFYDDDIASEYVDDGKNLMKRERRNFGGTLPNQTTTTTAAQRRDRRREIEEKYGLSGVITSSRTTDTIATDIIQPNSNENHQLKPSLSYDEPLLNLNNDKGYLSPIQPILSGEPQPTTNTLNNLAAVRADVRDTTTVLHTTIDKLIQRGENLDNLNTRAEDLSGSAYLFHGRARQVRRRMRWENYKVTIIIVCVVIAIITIVVLVIVRPWKKK</sequence>
<evidence type="ECO:0000313" key="13">
    <source>
        <dbReference type="Proteomes" id="UP000663829"/>
    </source>
</evidence>
<feature type="region of interest" description="Disordered" evidence="7">
    <location>
        <begin position="42"/>
        <end position="99"/>
    </location>
</feature>
<evidence type="ECO:0000256" key="7">
    <source>
        <dbReference type="SAM" id="MobiDB-lite"/>
    </source>
</evidence>
<reference evidence="11" key="1">
    <citation type="submission" date="2021-02" db="EMBL/GenBank/DDBJ databases">
        <authorList>
            <person name="Nowell W R."/>
        </authorList>
    </citation>
    <scope>NUCLEOTIDE SEQUENCE</scope>
</reference>